<dbReference type="InterPro" id="IPR001675">
    <property type="entry name" value="Glyco_trans_29"/>
</dbReference>
<keyword evidence="10" id="KW-1015">Disulfide bond</keyword>
<evidence type="ECO:0000256" key="5">
    <source>
        <dbReference type="ARBA" id="ARBA00022692"/>
    </source>
</evidence>
<proteinExistence type="inferred from homology"/>
<evidence type="ECO:0000256" key="3">
    <source>
        <dbReference type="ARBA" id="ARBA00022676"/>
    </source>
</evidence>
<evidence type="ECO:0000256" key="1">
    <source>
        <dbReference type="ARBA" id="ARBA00004447"/>
    </source>
</evidence>
<comment type="catalytic activity">
    <reaction evidence="12">
        <text>a beta-D-galactoside + CMP-N-acetyl-beta-neuraminate = an N-acetyl-alpha-neuraminyl-(2-&gt;6)-beta-D-galactosyl derivative + CMP + H(+)</text>
        <dbReference type="Rhea" id="RHEA:52104"/>
        <dbReference type="ChEBI" id="CHEBI:15378"/>
        <dbReference type="ChEBI" id="CHEBI:28034"/>
        <dbReference type="ChEBI" id="CHEBI:57812"/>
        <dbReference type="ChEBI" id="CHEBI:60377"/>
        <dbReference type="ChEBI" id="CHEBI:136398"/>
        <dbReference type="EC" id="2.4.3.1"/>
    </reaction>
</comment>
<evidence type="ECO:0000256" key="4">
    <source>
        <dbReference type="ARBA" id="ARBA00022679"/>
    </source>
</evidence>
<evidence type="ECO:0000256" key="6">
    <source>
        <dbReference type="ARBA" id="ARBA00022968"/>
    </source>
</evidence>
<keyword evidence="15" id="KW-1185">Reference proteome</keyword>
<evidence type="ECO:0000313" key="14">
    <source>
        <dbReference type="EMBL" id="KAK3256035.1"/>
    </source>
</evidence>
<evidence type="ECO:0000256" key="13">
    <source>
        <dbReference type="ARBA" id="ARBA00034329"/>
    </source>
</evidence>
<keyword evidence="9" id="KW-0472">Membrane</keyword>
<protein>
    <recommendedName>
        <fullName evidence="13">beta-galactoside alpha-(2,6)-sialyltransferase</fullName>
        <ecNumber evidence="13">2.4.3.1</ecNumber>
    </recommendedName>
</protein>
<reference evidence="14 15" key="1">
    <citation type="journal article" date="2015" name="Genome Biol. Evol.">
        <title>Comparative Genomics of a Bacterivorous Green Alga Reveals Evolutionary Causalities and Consequences of Phago-Mixotrophic Mode of Nutrition.</title>
        <authorList>
            <person name="Burns J.A."/>
            <person name="Paasch A."/>
            <person name="Narechania A."/>
            <person name="Kim E."/>
        </authorList>
    </citation>
    <scope>NUCLEOTIDE SEQUENCE [LARGE SCALE GENOMIC DNA]</scope>
    <source>
        <strain evidence="14 15">PLY_AMNH</strain>
    </source>
</reference>
<name>A0AAE0FAJ2_9CHLO</name>
<keyword evidence="11" id="KW-0325">Glycoprotein</keyword>
<dbReference type="AlphaFoldDB" id="A0AAE0FAJ2"/>
<dbReference type="InterPro" id="IPR038578">
    <property type="entry name" value="GT29-like_sf"/>
</dbReference>
<comment type="subcellular location">
    <subcellularLocation>
        <location evidence="1">Golgi apparatus</location>
        <location evidence="1">Golgi stack membrane</location>
        <topology evidence="1">Single-pass type II membrane protein</topology>
    </subcellularLocation>
</comment>
<keyword evidence="4" id="KW-0808">Transferase</keyword>
<dbReference type="PANTHER" id="PTHR46059">
    <property type="entry name" value="BETA-GALACTOSIDE ALPHA-2,6-SIALYLTRANSFERASE"/>
    <property type="match status" value="1"/>
</dbReference>
<dbReference type="GO" id="GO:0003835">
    <property type="term" value="F:beta-galactoside alpha-2,6-sialyltransferase activity"/>
    <property type="evidence" value="ECO:0007669"/>
    <property type="project" value="UniProtKB-EC"/>
</dbReference>
<accession>A0AAE0FAJ2</accession>
<evidence type="ECO:0000256" key="7">
    <source>
        <dbReference type="ARBA" id="ARBA00022989"/>
    </source>
</evidence>
<comment type="similarity">
    <text evidence="2">Belongs to the glycosyltransferase 29 family.</text>
</comment>
<dbReference type="EC" id="2.4.3.1" evidence="13"/>
<keyword evidence="5" id="KW-0812">Transmembrane</keyword>
<evidence type="ECO:0000256" key="8">
    <source>
        <dbReference type="ARBA" id="ARBA00023034"/>
    </source>
</evidence>
<keyword evidence="7" id="KW-1133">Transmembrane helix</keyword>
<keyword evidence="8" id="KW-0333">Golgi apparatus</keyword>
<dbReference type="EMBL" id="LGRX02022024">
    <property type="protein sequence ID" value="KAK3256035.1"/>
    <property type="molecule type" value="Genomic_DNA"/>
</dbReference>
<evidence type="ECO:0000256" key="2">
    <source>
        <dbReference type="ARBA" id="ARBA00006003"/>
    </source>
</evidence>
<dbReference type="Pfam" id="PF00777">
    <property type="entry name" value="Glyco_transf_29"/>
    <property type="match status" value="1"/>
</dbReference>
<dbReference type="Proteomes" id="UP001190700">
    <property type="component" value="Unassembled WGS sequence"/>
</dbReference>
<evidence type="ECO:0000313" key="15">
    <source>
        <dbReference type="Proteomes" id="UP001190700"/>
    </source>
</evidence>
<dbReference type="GO" id="GO:0097503">
    <property type="term" value="P:sialylation"/>
    <property type="evidence" value="ECO:0007669"/>
    <property type="project" value="TreeGrafter"/>
</dbReference>
<keyword evidence="6" id="KW-0735">Signal-anchor</keyword>
<dbReference type="PANTHER" id="PTHR46059:SF1">
    <property type="entry name" value="BETA-GALACTOSIDE ALPHA-2,6-SIALYLTRANSFERASE"/>
    <property type="match status" value="1"/>
</dbReference>
<keyword evidence="3" id="KW-0328">Glycosyltransferase</keyword>
<evidence type="ECO:0000256" key="9">
    <source>
        <dbReference type="ARBA" id="ARBA00023136"/>
    </source>
</evidence>
<dbReference type="Gene3D" id="3.90.1480.20">
    <property type="entry name" value="Glycosyl transferase family 29"/>
    <property type="match status" value="1"/>
</dbReference>
<comment type="caution">
    <text evidence="14">The sequence shown here is derived from an EMBL/GenBank/DDBJ whole genome shotgun (WGS) entry which is preliminary data.</text>
</comment>
<evidence type="ECO:0000256" key="10">
    <source>
        <dbReference type="ARBA" id="ARBA00023157"/>
    </source>
</evidence>
<evidence type="ECO:0000256" key="11">
    <source>
        <dbReference type="ARBA" id="ARBA00023180"/>
    </source>
</evidence>
<dbReference type="GO" id="GO:0032580">
    <property type="term" value="C:Golgi cisterna membrane"/>
    <property type="evidence" value="ECO:0007669"/>
    <property type="project" value="UniProtKB-SubCell"/>
</dbReference>
<sequence length="278" mass="29843">MDPVSLTVVPVNFGLKRNFSGNLNTASVIGAEPVTQGRRRFRLKGMLRKLIAVLGPLLCVIKTIAVKTRHCAAIYDPVLCRKPSFDVSRLPGTVRQFDADAIPLFGPGGGPVPAPQVLAALIVYGVTPEKTLPQCINGTFAGEWLTLSQGSVRDFATNPMYQHFNLHMLHLTQEQIAALAPSHVFGASHLPIRSCALVSSSASLVGKKFGASIDRHALVMRMNDAFSTAHEEDVGTFTTLRYTDPSTEGFRQKWLGHPAAGRVPHSTVEAAAAVVVPG</sequence>
<gene>
    <name evidence="14" type="ORF">CYMTET_34810</name>
</gene>
<organism evidence="14 15">
    <name type="scientific">Cymbomonas tetramitiformis</name>
    <dbReference type="NCBI Taxonomy" id="36881"/>
    <lineage>
        <taxon>Eukaryota</taxon>
        <taxon>Viridiplantae</taxon>
        <taxon>Chlorophyta</taxon>
        <taxon>Pyramimonadophyceae</taxon>
        <taxon>Pyramimonadales</taxon>
        <taxon>Pyramimonadaceae</taxon>
        <taxon>Cymbomonas</taxon>
    </lineage>
</organism>
<evidence type="ECO:0000256" key="12">
    <source>
        <dbReference type="ARBA" id="ARBA00034249"/>
    </source>
</evidence>